<sequence>MNHAKLNYRYKTIQAPRQNANPANGRATKTGSTARSWRVVASFAGASRHRQAWLTPGNTFPSLCEESPGTPYSVRLPAKSITSSRLKVDLGSEAQDRVFTEPGINHIAHVLMSTDRPCNSGALSPRERYVDTKRRMSKQFFLPCGGRLERKIDAKSKWHRLAPELLELKQNFHSPDAFNLDGIRLTLCGRECMDVCMNVFYCMYVTAVYHLSGPYGGLRVMAKQRDRKRTCPPGFL</sequence>
<organism evidence="1 2">
    <name type="scientific">Coccidioides immitis (strain RS)</name>
    <name type="common">Valley fever fungus</name>
    <dbReference type="NCBI Taxonomy" id="246410"/>
    <lineage>
        <taxon>Eukaryota</taxon>
        <taxon>Fungi</taxon>
        <taxon>Dikarya</taxon>
        <taxon>Ascomycota</taxon>
        <taxon>Pezizomycotina</taxon>
        <taxon>Eurotiomycetes</taxon>
        <taxon>Eurotiomycetidae</taxon>
        <taxon>Onygenales</taxon>
        <taxon>Onygenaceae</taxon>
        <taxon>Coccidioides</taxon>
    </lineage>
</organism>
<evidence type="ECO:0000313" key="1">
    <source>
        <dbReference type="EMBL" id="KJF61470.1"/>
    </source>
</evidence>
<dbReference type="InParanoid" id="A0A0D8JVW8"/>
<name>A0A0D8JVW8_COCIM</name>
<dbReference type="Proteomes" id="UP000001261">
    <property type="component" value="Unassembled WGS sequence"/>
</dbReference>
<dbReference type="VEuPathDB" id="FungiDB:CIMG_13690"/>
<dbReference type="RefSeq" id="XP_004446324.1">
    <property type="nucleotide sequence ID" value="XM_004446267.1"/>
</dbReference>
<gene>
    <name evidence="1" type="ORF">CIMG_13690</name>
</gene>
<dbReference type="GeneID" id="24165317"/>
<dbReference type="EMBL" id="GG704916">
    <property type="protein sequence ID" value="KJF61470.1"/>
    <property type="molecule type" value="Genomic_DNA"/>
</dbReference>
<keyword evidence="2" id="KW-1185">Reference proteome</keyword>
<protein>
    <submittedName>
        <fullName evidence="1">Uncharacterized protein</fullName>
    </submittedName>
</protein>
<reference evidence="2" key="1">
    <citation type="journal article" date="2009" name="Genome Res.">
        <title>Comparative genomic analyses of the human fungal pathogens Coccidioides and their relatives.</title>
        <authorList>
            <person name="Sharpton T.J."/>
            <person name="Stajich J.E."/>
            <person name="Rounsley S.D."/>
            <person name="Gardner M.J."/>
            <person name="Wortman J.R."/>
            <person name="Jordar V.S."/>
            <person name="Maiti R."/>
            <person name="Kodira C.D."/>
            <person name="Neafsey D.E."/>
            <person name="Zeng Q."/>
            <person name="Hung C.-Y."/>
            <person name="McMahan C."/>
            <person name="Muszewska A."/>
            <person name="Grynberg M."/>
            <person name="Mandel M.A."/>
            <person name="Kellner E.M."/>
            <person name="Barker B.M."/>
            <person name="Galgiani J.N."/>
            <person name="Orbach M.J."/>
            <person name="Kirkland T.N."/>
            <person name="Cole G.T."/>
            <person name="Henn M.R."/>
            <person name="Birren B.W."/>
            <person name="Taylor J.W."/>
        </authorList>
    </citation>
    <scope>NUCLEOTIDE SEQUENCE [LARGE SCALE GENOMIC DNA]</scope>
    <source>
        <strain evidence="2">RS</strain>
    </source>
</reference>
<proteinExistence type="predicted"/>
<dbReference type="KEGG" id="cim:CIMG_13690"/>
<accession>A0A0D8JVW8</accession>
<dbReference type="AlphaFoldDB" id="A0A0D8JVW8"/>
<reference evidence="2" key="2">
    <citation type="journal article" date="2010" name="Genome Res.">
        <title>Population genomic sequencing of Coccidioides fungi reveals recent hybridization and transposon control.</title>
        <authorList>
            <person name="Neafsey D.E."/>
            <person name="Barker B.M."/>
            <person name="Sharpton T.J."/>
            <person name="Stajich J.E."/>
            <person name="Park D.J."/>
            <person name="Whiston E."/>
            <person name="Hung C.-Y."/>
            <person name="McMahan C."/>
            <person name="White J."/>
            <person name="Sykes S."/>
            <person name="Heiman D."/>
            <person name="Young S."/>
            <person name="Zeng Q."/>
            <person name="Abouelleil A."/>
            <person name="Aftuck L."/>
            <person name="Bessette D."/>
            <person name="Brown A."/>
            <person name="FitzGerald M."/>
            <person name="Lui A."/>
            <person name="Macdonald J.P."/>
            <person name="Priest M."/>
            <person name="Orbach M.J."/>
            <person name="Galgiani J.N."/>
            <person name="Kirkland T.N."/>
            <person name="Cole G.T."/>
            <person name="Birren B.W."/>
            <person name="Henn M.R."/>
            <person name="Taylor J.W."/>
            <person name="Rounsley S.D."/>
        </authorList>
    </citation>
    <scope>GENOME REANNOTATION</scope>
    <source>
        <strain evidence="2">RS</strain>
    </source>
</reference>
<evidence type="ECO:0000313" key="2">
    <source>
        <dbReference type="Proteomes" id="UP000001261"/>
    </source>
</evidence>